<dbReference type="GO" id="GO:0016301">
    <property type="term" value="F:kinase activity"/>
    <property type="evidence" value="ECO:0007669"/>
    <property type="project" value="UniProtKB-KW"/>
</dbReference>
<dbReference type="InterPro" id="IPR053149">
    <property type="entry name" value="TPK"/>
</dbReference>
<evidence type="ECO:0000313" key="7">
    <source>
        <dbReference type="EMBL" id="HIU96386.1"/>
    </source>
</evidence>
<dbReference type="Proteomes" id="UP000824130">
    <property type="component" value="Unassembled WGS sequence"/>
</dbReference>
<evidence type="ECO:0000313" key="8">
    <source>
        <dbReference type="Proteomes" id="UP000824130"/>
    </source>
</evidence>
<dbReference type="GO" id="GO:0009229">
    <property type="term" value="P:thiamine diphosphate biosynthetic process"/>
    <property type="evidence" value="ECO:0007669"/>
    <property type="project" value="InterPro"/>
</dbReference>
<dbReference type="GO" id="GO:0006772">
    <property type="term" value="P:thiamine metabolic process"/>
    <property type="evidence" value="ECO:0007669"/>
    <property type="project" value="UniProtKB-UniRule"/>
</dbReference>
<dbReference type="PANTHER" id="PTHR41299">
    <property type="entry name" value="THIAMINE PYROPHOSPHOKINASE"/>
    <property type="match status" value="1"/>
</dbReference>
<evidence type="ECO:0000256" key="2">
    <source>
        <dbReference type="ARBA" id="ARBA00022741"/>
    </source>
</evidence>
<reference evidence="7" key="1">
    <citation type="submission" date="2020-10" db="EMBL/GenBank/DDBJ databases">
        <authorList>
            <person name="Gilroy R."/>
        </authorList>
    </citation>
    <scope>NUCLEOTIDE SEQUENCE</scope>
    <source>
        <strain evidence="7">ChiSjej4B22-8349</strain>
    </source>
</reference>
<keyword evidence="3" id="KW-0418">Kinase</keyword>
<evidence type="ECO:0000259" key="6">
    <source>
        <dbReference type="SMART" id="SM00983"/>
    </source>
</evidence>
<dbReference type="InterPro" id="IPR036759">
    <property type="entry name" value="TPK_catalytic_sf"/>
</dbReference>
<name>A0A9D1SVM3_9FIRM</name>
<dbReference type="Gene3D" id="3.40.50.10240">
    <property type="entry name" value="Thiamin pyrophosphokinase, catalytic domain"/>
    <property type="match status" value="1"/>
</dbReference>
<dbReference type="InterPro" id="IPR007373">
    <property type="entry name" value="Thiamin_PyroPKinase_B1-bd"/>
</dbReference>
<dbReference type="NCBIfam" id="TIGR01378">
    <property type="entry name" value="thi_PPkinase"/>
    <property type="match status" value="1"/>
</dbReference>
<dbReference type="PANTHER" id="PTHR41299:SF1">
    <property type="entry name" value="THIAMINE PYROPHOSPHOKINASE"/>
    <property type="match status" value="1"/>
</dbReference>
<dbReference type="GO" id="GO:0005524">
    <property type="term" value="F:ATP binding"/>
    <property type="evidence" value="ECO:0007669"/>
    <property type="project" value="UniProtKB-KW"/>
</dbReference>
<sequence>MSKAVIITSFIESEIDITRHIRNDSFVICTDGGYDIASAHGIKPDLLLGDFDSIESELPKNVKIERFSPEKDYTDLDLALKTAVSSGSDDVTILGGIGGRLDHTVANLQLLYHYNKYFSSLTMLDGMNRCFILDSEKDGAISIPREEGSYLSVFSLSERSHGVTIEGAKYEISDHTLSRDFPLGVSNEFKEKNTVISVNDGILLIVISKMD</sequence>
<dbReference type="GO" id="GO:0030975">
    <property type="term" value="F:thiamine binding"/>
    <property type="evidence" value="ECO:0007669"/>
    <property type="project" value="InterPro"/>
</dbReference>
<keyword evidence="1 7" id="KW-0808">Transferase</keyword>
<dbReference type="GO" id="GO:0004788">
    <property type="term" value="F:thiamine diphosphokinase activity"/>
    <property type="evidence" value="ECO:0007669"/>
    <property type="project" value="UniProtKB-UniRule"/>
</dbReference>
<dbReference type="Pfam" id="PF04263">
    <property type="entry name" value="TPK_catalytic"/>
    <property type="match status" value="1"/>
</dbReference>
<dbReference type="EC" id="2.7.6.2" evidence="5"/>
<feature type="domain" description="Thiamin pyrophosphokinase thiamin-binding" evidence="6">
    <location>
        <begin position="139"/>
        <end position="204"/>
    </location>
</feature>
<gene>
    <name evidence="7" type="ORF">IAD25_06765</name>
</gene>
<dbReference type="SUPFAM" id="SSF63862">
    <property type="entry name" value="Thiamin pyrophosphokinase, substrate-binding domain"/>
    <property type="match status" value="1"/>
</dbReference>
<dbReference type="SUPFAM" id="SSF63999">
    <property type="entry name" value="Thiamin pyrophosphokinase, catalytic domain"/>
    <property type="match status" value="1"/>
</dbReference>
<dbReference type="SMART" id="SM00983">
    <property type="entry name" value="TPK_B1_binding"/>
    <property type="match status" value="1"/>
</dbReference>
<evidence type="ECO:0000256" key="5">
    <source>
        <dbReference type="NCBIfam" id="TIGR01378"/>
    </source>
</evidence>
<dbReference type="AlphaFoldDB" id="A0A9D1SVM3"/>
<evidence type="ECO:0000256" key="1">
    <source>
        <dbReference type="ARBA" id="ARBA00022679"/>
    </source>
</evidence>
<dbReference type="InterPro" id="IPR006282">
    <property type="entry name" value="Thi_PPkinase"/>
</dbReference>
<protein>
    <recommendedName>
        <fullName evidence="5">Thiamine diphosphokinase</fullName>
        <ecNumber evidence="5">2.7.6.2</ecNumber>
    </recommendedName>
</protein>
<dbReference type="CDD" id="cd07995">
    <property type="entry name" value="TPK"/>
    <property type="match status" value="1"/>
</dbReference>
<evidence type="ECO:0000256" key="4">
    <source>
        <dbReference type="ARBA" id="ARBA00022840"/>
    </source>
</evidence>
<organism evidence="7 8">
    <name type="scientific">Candidatus Allocopromorpha excrementipullorum</name>
    <dbReference type="NCBI Taxonomy" id="2840743"/>
    <lineage>
        <taxon>Bacteria</taxon>
        <taxon>Bacillati</taxon>
        <taxon>Bacillota</taxon>
        <taxon>Clostridia</taxon>
        <taxon>Eubacteriales</taxon>
        <taxon>Eubacteriaceae</taxon>
        <taxon>Eubacteriaceae incertae sedis</taxon>
        <taxon>Candidatus Allocopromorpha</taxon>
    </lineage>
</organism>
<dbReference type="InterPro" id="IPR007371">
    <property type="entry name" value="TPK_catalytic"/>
</dbReference>
<dbReference type="InterPro" id="IPR036371">
    <property type="entry name" value="TPK_B1-bd_sf"/>
</dbReference>
<dbReference type="EMBL" id="DVOB01000147">
    <property type="protein sequence ID" value="HIU96386.1"/>
    <property type="molecule type" value="Genomic_DNA"/>
</dbReference>
<accession>A0A9D1SVM3</accession>
<keyword evidence="2" id="KW-0547">Nucleotide-binding</keyword>
<reference evidence="7" key="2">
    <citation type="journal article" date="2021" name="PeerJ">
        <title>Extensive microbial diversity within the chicken gut microbiome revealed by metagenomics and culture.</title>
        <authorList>
            <person name="Gilroy R."/>
            <person name="Ravi A."/>
            <person name="Getino M."/>
            <person name="Pursley I."/>
            <person name="Horton D.L."/>
            <person name="Alikhan N.F."/>
            <person name="Baker D."/>
            <person name="Gharbi K."/>
            <person name="Hall N."/>
            <person name="Watson M."/>
            <person name="Adriaenssens E.M."/>
            <person name="Foster-Nyarko E."/>
            <person name="Jarju S."/>
            <person name="Secka A."/>
            <person name="Antonio M."/>
            <person name="Oren A."/>
            <person name="Chaudhuri R.R."/>
            <person name="La Ragione R."/>
            <person name="Hildebrand F."/>
            <person name="Pallen M.J."/>
        </authorList>
    </citation>
    <scope>NUCLEOTIDE SEQUENCE</scope>
    <source>
        <strain evidence="7">ChiSjej4B22-8349</strain>
    </source>
</reference>
<comment type="caution">
    <text evidence="7">The sequence shown here is derived from an EMBL/GenBank/DDBJ whole genome shotgun (WGS) entry which is preliminary data.</text>
</comment>
<evidence type="ECO:0000256" key="3">
    <source>
        <dbReference type="ARBA" id="ARBA00022777"/>
    </source>
</evidence>
<dbReference type="Pfam" id="PF04265">
    <property type="entry name" value="TPK_B1_binding"/>
    <property type="match status" value="1"/>
</dbReference>
<proteinExistence type="predicted"/>
<keyword evidence="4" id="KW-0067">ATP-binding</keyword>